<evidence type="ECO:0000256" key="3">
    <source>
        <dbReference type="ARBA" id="ARBA00022676"/>
    </source>
</evidence>
<dbReference type="Pfam" id="PF13231">
    <property type="entry name" value="PMT_2"/>
    <property type="match status" value="1"/>
</dbReference>
<proteinExistence type="predicted"/>
<evidence type="ECO:0000256" key="6">
    <source>
        <dbReference type="ARBA" id="ARBA00022989"/>
    </source>
</evidence>
<dbReference type="EMBL" id="UOEU01001089">
    <property type="protein sequence ID" value="VAW43465.1"/>
    <property type="molecule type" value="Genomic_DNA"/>
</dbReference>
<evidence type="ECO:0000256" key="8">
    <source>
        <dbReference type="SAM" id="Phobius"/>
    </source>
</evidence>
<evidence type="ECO:0000256" key="4">
    <source>
        <dbReference type="ARBA" id="ARBA00022679"/>
    </source>
</evidence>
<organism evidence="10">
    <name type="scientific">hydrothermal vent metagenome</name>
    <dbReference type="NCBI Taxonomy" id="652676"/>
    <lineage>
        <taxon>unclassified sequences</taxon>
        <taxon>metagenomes</taxon>
        <taxon>ecological metagenomes</taxon>
    </lineage>
</organism>
<evidence type="ECO:0000313" key="10">
    <source>
        <dbReference type="EMBL" id="VAW43465.1"/>
    </source>
</evidence>
<keyword evidence="4" id="KW-0808">Transferase</keyword>
<evidence type="ECO:0000256" key="1">
    <source>
        <dbReference type="ARBA" id="ARBA00004651"/>
    </source>
</evidence>
<dbReference type="GO" id="GO:0016763">
    <property type="term" value="F:pentosyltransferase activity"/>
    <property type="evidence" value="ECO:0007669"/>
    <property type="project" value="TreeGrafter"/>
</dbReference>
<feature type="transmembrane region" description="Helical" evidence="8">
    <location>
        <begin position="102"/>
        <end position="123"/>
    </location>
</feature>
<feature type="transmembrane region" description="Helical" evidence="8">
    <location>
        <begin position="201"/>
        <end position="222"/>
    </location>
</feature>
<feature type="transmembrane region" description="Helical" evidence="8">
    <location>
        <begin position="320"/>
        <end position="339"/>
    </location>
</feature>
<feature type="domain" description="Glycosyltransferase RgtA/B/C/D-like" evidence="9">
    <location>
        <begin position="57"/>
        <end position="210"/>
    </location>
</feature>
<sequence length="928" mass="104568">MSRLPRLPLLIAILLFGFWLRLYQLDGQSLWWDEGISLHLATSSIAEIAANRVTNIHPPLYFFMLKIWVTLTGTTAFAARYFSVMASFTQMALIYALLRRWFGRQTAVIGLLLTAVWSLSIIYAQEVRVYAFLPLIYLILLFLTWQIVEEQSEAQPKAWLLLAVFEWIGLHLHYNVLFLLIFLNGWAIWQLWLQSRQRLRTWLKVQLAVGLASLPWAAAVLFNWSAVQAEANLAGFSTQPPAWFFVIPQVWVFHLTGLVNIFADVPVQFASVALIFLLGLLLILAWLKDMRRWTIQLLLFWLGPLWLGFAVWLVRSFSHPRYISLFAFGFMLLLAFLLTPRKFKIYPQISQIIQIKSEKLSLLILGNLLRLITAVLFLYLSGWGLLHYFTDPAFAKDDMRSVAQILAEEAASDDLILIPRTDWSLPFIYGGETPIQMADAFQQEQMWVDLASWTTPPKDVFTLDYKDNLYDWQGVVPFALESAGNLTQRWRVDDLILSQYRLDTPVAQPELVPQDGRFGDLALLGSWVVPTATTADGVTVAVKWRLLTLVTHNYSAVFTVDDGTGMDLAYRDNQLLSANGRPTNRWEVGEEVTTYHFVPFVEGIPPLPYDLMMRVYIVQGEVQTFDYIDGQGTPQGQALALGELIVKRPLPNQNNVYGFVNPRLPSPEPLLLADGLLLTHVSPDLTLLAPGQQLLLRLRWQATASLPDLRPRFVLRQDGQELVVNDDPPSLGQYPTSLWQTGDVVLEQRPFLVPATAKPGPATLFVELNGVSYPLAEMEISAEVRLFEPPTPQVPLDVVFGDVARLVGFDPPPVSLPAGQPVPLTLYWQALSTGDPTAYTVFTQILDENGCLIAQHDAPPLNGTRPTTGWIEGEYLSDAHLLTFREPNYVGMGQLVVGLYDPMTGVRLQTAVGADHVVLPFNLQFTTP</sequence>
<comment type="subcellular location">
    <subcellularLocation>
        <location evidence="1">Cell membrane</location>
        <topology evidence="1">Multi-pass membrane protein</topology>
    </subcellularLocation>
</comment>
<feature type="transmembrane region" description="Helical" evidence="8">
    <location>
        <begin position="129"/>
        <end position="148"/>
    </location>
</feature>
<dbReference type="GO" id="GO:0008610">
    <property type="term" value="P:lipid biosynthetic process"/>
    <property type="evidence" value="ECO:0007669"/>
    <property type="project" value="UniProtKB-ARBA"/>
</dbReference>
<keyword evidence="7 8" id="KW-0472">Membrane</keyword>
<feature type="transmembrane region" description="Helical" evidence="8">
    <location>
        <begin position="360"/>
        <end position="386"/>
    </location>
</feature>
<feature type="transmembrane region" description="Helical" evidence="8">
    <location>
        <begin position="269"/>
        <end position="287"/>
    </location>
</feature>
<dbReference type="PANTHER" id="PTHR33908:SF11">
    <property type="entry name" value="MEMBRANE PROTEIN"/>
    <property type="match status" value="1"/>
</dbReference>
<evidence type="ECO:0000256" key="7">
    <source>
        <dbReference type="ARBA" id="ARBA00023136"/>
    </source>
</evidence>
<reference evidence="10" key="1">
    <citation type="submission" date="2018-06" db="EMBL/GenBank/DDBJ databases">
        <authorList>
            <person name="Zhirakovskaya E."/>
        </authorList>
    </citation>
    <scope>NUCLEOTIDE SEQUENCE</scope>
</reference>
<accession>A0A3B0VIU1</accession>
<evidence type="ECO:0000256" key="2">
    <source>
        <dbReference type="ARBA" id="ARBA00022475"/>
    </source>
</evidence>
<dbReference type="InterPro" id="IPR050297">
    <property type="entry name" value="LipidA_mod_glycosyltrf_83"/>
</dbReference>
<feature type="transmembrane region" description="Helical" evidence="8">
    <location>
        <begin position="60"/>
        <end position="82"/>
    </location>
</feature>
<feature type="transmembrane region" description="Helical" evidence="8">
    <location>
        <begin position="160"/>
        <end position="189"/>
    </location>
</feature>
<keyword evidence="3" id="KW-0328">Glycosyltransferase</keyword>
<gene>
    <name evidence="10" type="ORF">MNBD_CHLOROFLEXI01-542</name>
</gene>
<dbReference type="InterPro" id="IPR038731">
    <property type="entry name" value="RgtA/B/C-like"/>
</dbReference>
<evidence type="ECO:0000256" key="5">
    <source>
        <dbReference type="ARBA" id="ARBA00022692"/>
    </source>
</evidence>
<dbReference type="PANTHER" id="PTHR33908">
    <property type="entry name" value="MANNOSYLTRANSFERASE YKCB-RELATED"/>
    <property type="match status" value="1"/>
</dbReference>
<protein>
    <recommendedName>
        <fullName evidence="9">Glycosyltransferase RgtA/B/C/D-like domain-containing protein</fullName>
    </recommendedName>
</protein>
<keyword evidence="6 8" id="KW-1133">Transmembrane helix</keyword>
<keyword evidence="2" id="KW-1003">Cell membrane</keyword>
<keyword evidence="5 8" id="KW-0812">Transmembrane</keyword>
<dbReference type="GO" id="GO:0005886">
    <property type="term" value="C:plasma membrane"/>
    <property type="evidence" value="ECO:0007669"/>
    <property type="project" value="UniProtKB-SubCell"/>
</dbReference>
<feature type="transmembrane region" description="Helical" evidence="8">
    <location>
        <begin position="294"/>
        <end position="314"/>
    </location>
</feature>
<evidence type="ECO:0000259" key="9">
    <source>
        <dbReference type="Pfam" id="PF13231"/>
    </source>
</evidence>
<dbReference type="AlphaFoldDB" id="A0A3B0VIU1"/>
<name>A0A3B0VIU1_9ZZZZ</name>